<reference evidence="8" key="4">
    <citation type="journal article" date="2015" name="G3 (Bethesda)">
        <title>Genome sequences of three phytopathogenic species of the Magnaporthaceae family of fungi.</title>
        <authorList>
            <person name="Okagaki L.H."/>
            <person name="Nunes C.C."/>
            <person name="Sailsbery J."/>
            <person name="Clay B."/>
            <person name="Brown D."/>
            <person name="John T."/>
            <person name="Oh Y."/>
            <person name="Young N."/>
            <person name="Fitzgerald M."/>
            <person name="Haas B.J."/>
            <person name="Zeng Q."/>
            <person name="Young S."/>
            <person name="Adiconis X."/>
            <person name="Fan L."/>
            <person name="Levin J.Z."/>
            <person name="Mitchell T.K."/>
            <person name="Okubara P.A."/>
            <person name="Farman M.L."/>
            <person name="Kohn L.M."/>
            <person name="Birren B."/>
            <person name="Ma L.-J."/>
            <person name="Dean R.A."/>
        </authorList>
    </citation>
    <scope>NUCLEOTIDE SEQUENCE</scope>
    <source>
        <strain evidence="8">R3-111a-1</strain>
    </source>
</reference>
<keyword evidence="9" id="KW-1185">Reference proteome</keyword>
<keyword evidence="5" id="KW-0503">Monooxygenase</keyword>
<dbReference type="PRINTS" id="PR00420">
    <property type="entry name" value="RNGMNOXGNASE"/>
</dbReference>
<dbReference type="EMBL" id="GL385652">
    <property type="protein sequence ID" value="EJT68096.1"/>
    <property type="molecule type" value="Genomic_DNA"/>
</dbReference>
<evidence type="ECO:0000259" key="6">
    <source>
        <dbReference type="Pfam" id="PF01494"/>
    </source>
</evidence>
<dbReference type="PANTHER" id="PTHR47178:SF6">
    <property type="entry name" value="FAD-BINDING DOMAIN-CONTAINING PROTEIN"/>
    <property type="match status" value="1"/>
</dbReference>
<keyword evidence="3" id="KW-0274">FAD</keyword>
<dbReference type="GO" id="GO:0004497">
    <property type="term" value="F:monooxygenase activity"/>
    <property type="evidence" value="ECO:0007669"/>
    <property type="project" value="UniProtKB-KW"/>
</dbReference>
<keyword evidence="4" id="KW-0560">Oxidoreductase</keyword>
<organism evidence="7">
    <name type="scientific">Gaeumannomyces tritici (strain R3-111a-1)</name>
    <name type="common">Wheat and barley take-all root rot fungus</name>
    <name type="synonym">Gaeumannomyces graminis var. tritici</name>
    <dbReference type="NCBI Taxonomy" id="644352"/>
    <lineage>
        <taxon>Eukaryota</taxon>
        <taxon>Fungi</taxon>
        <taxon>Dikarya</taxon>
        <taxon>Ascomycota</taxon>
        <taxon>Pezizomycotina</taxon>
        <taxon>Sordariomycetes</taxon>
        <taxon>Sordariomycetidae</taxon>
        <taxon>Magnaporthales</taxon>
        <taxon>Magnaporthaceae</taxon>
        <taxon>Gaeumannomyces</taxon>
    </lineage>
</organism>
<dbReference type="EnsemblFungi" id="EJT68096">
    <property type="protein sequence ID" value="EJT68096"/>
    <property type="gene ID" value="GGTG_14325"/>
</dbReference>
<proteinExistence type="predicted"/>
<dbReference type="Proteomes" id="UP000006039">
    <property type="component" value="Unassembled WGS sequence"/>
</dbReference>
<comment type="cofactor">
    <cofactor evidence="1">
        <name>FAD</name>
        <dbReference type="ChEBI" id="CHEBI:57692"/>
    </cofactor>
</comment>
<dbReference type="PANTHER" id="PTHR47178">
    <property type="entry name" value="MONOOXYGENASE, FAD-BINDING"/>
    <property type="match status" value="1"/>
</dbReference>
<evidence type="ECO:0000256" key="5">
    <source>
        <dbReference type="ARBA" id="ARBA00023033"/>
    </source>
</evidence>
<dbReference type="InterPro" id="IPR036188">
    <property type="entry name" value="FAD/NAD-bd_sf"/>
</dbReference>
<evidence type="ECO:0000256" key="1">
    <source>
        <dbReference type="ARBA" id="ARBA00001974"/>
    </source>
</evidence>
<feature type="domain" description="FAD-binding" evidence="6">
    <location>
        <begin position="311"/>
        <end position="376"/>
    </location>
</feature>
<dbReference type="eggNOG" id="KOG2614">
    <property type="taxonomic scope" value="Eukaryota"/>
</dbReference>
<name>J3PL76_GAET3</name>
<dbReference type="HOGENOM" id="CLU_009665_3_2_1"/>
<dbReference type="OrthoDB" id="47494at2759"/>
<dbReference type="VEuPathDB" id="FungiDB:GGTG_14325"/>
<dbReference type="Gene3D" id="3.50.50.60">
    <property type="entry name" value="FAD/NAD(P)-binding domain"/>
    <property type="match status" value="1"/>
</dbReference>
<protein>
    <recommendedName>
        <fullName evidence="6">FAD-binding domain-containing protein</fullName>
    </recommendedName>
</protein>
<dbReference type="STRING" id="644352.J3PL76"/>
<evidence type="ECO:0000313" key="9">
    <source>
        <dbReference type="Proteomes" id="UP000006039"/>
    </source>
</evidence>
<evidence type="ECO:0000256" key="4">
    <source>
        <dbReference type="ARBA" id="ARBA00023002"/>
    </source>
</evidence>
<sequence>MSPTKPHVLIAGAGIGGLALAQMLRRRDIPFSIFERGDDGHTQGWAIAVHGIVQELVASFPDDLPPLAESVNNLRALGNVPAEFVLYPAGDGAAGLRFGDDGSNTRLVRANRALLRKYLSTNIAIQYGKKAVAAAQEGDRVTVRFEDGTSAEGDILVGADGVHSAIRRSILPGPDRLETLPFACIMGEVPLSGEAMRRQMALGRSAYILRPPYPGGKGQFFVGTNIVRDGGDCADFYWMMLFAQEKGDTDPDDLARHWHATSSRADLLERAVAESRLMDPALSEVVRQTPAEGIVKPPLVLRALHLPGLPVGRMTLLGDATHTMPPFRGEGGVNALVDALRLGEAIGKIAAGDVDVATAMEEYQAEMLERGNRAVTMSVDAVETDVRAQQMFDIPAMARVAVEVS</sequence>
<evidence type="ECO:0000313" key="7">
    <source>
        <dbReference type="EMBL" id="EJT68096.1"/>
    </source>
</evidence>
<dbReference type="Pfam" id="PF01494">
    <property type="entry name" value="FAD_binding_3"/>
    <property type="match status" value="1"/>
</dbReference>
<dbReference type="SUPFAM" id="SSF51905">
    <property type="entry name" value="FAD/NAD(P)-binding domain"/>
    <property type="match status" value="1"/>
</dbReference>
<reference evidence="7" key="2">
    <citation type="submission" date="2010-07" db="EMBL/GenBank/DDBJ databases">
        <authorList>
            <consortium name="The Broad Institute Genome Sequencing Platform"/>
            <consortium name="Broad Institute Genome Sequencing Center for Infectious Disease"/>
            <person name="Ma L.-J."/>
            <person name="Dead R."/>
            <person name="Young S."/>
            <person name="Zeng Q."/>
            <person name="Koehrsen M."/>
            <person name="Alvarado L."/>
            <person name="Berlin A."/>
            <person name="Chapman S.B."/>
            <person name="Chen Z."/>
            <person name="Freedman E."/>
            <person name="Gellesch M."/>
            <person name="Goldberg J."/>
            <person name="Griggs A."/>
            <person name="Gujja S."/>
            <person name="Heilman E.R."/>
            <person name="Heiman D."/>
            <person name="Hepburn T."/>
            <person name="Howarth C."/>
            <person name="Jen D."/>
            <person name="Larson L."/>
            <person name="Mehta T."/>
            <person name="Neiman D."/>
            <person name="Pearson M."/>
            <person name="Roberts A."/>
            <person name="Saif S."/>
            <person name="Shea T."/>
            <person name="Shenoy N."/>
            <person name="Sisk P."/>
            <person name="Stolte C."/>
            <person name="Sykes S."/>
            <person name="Walk T."/>
            <person name="White J."/>
            <person name="Yandava C."/>
            <person name="Haas B."/>
            <person name="Nusbaum C."/>
            <person name="Birren B."/>
        </authorList>
    </citation>
    <scope>NUCLEOTIDE SEQUENCE</scope>
    <source>
        <strain evidence="7">R3-111a-1</strain>
    </source>
</reference>
<evidence type="ECO:0000256" key="3">
    <source>
        <dbReference type="ARBA" id="ARBA00022827"/>
    </source>
</evidence>
<evidence type="ECO:0000313" key="8">
    <source>
        <dbReference type="EnsemblFungi" id="EJT68096"/>
    </source>
</evidence>
<dbReference type="GeneID" id="20354783"/>
<reference evidence="7" key="3">
    <citation type="submission" date="2010-09" db="EMBL/GenBank/DDBJ databases">
        <title>Annotation of Gaeumannomyces graminis var. tritici R3-111a-1.</title>
        <authorList>
            <consortium name="The Broad Institute Genome Sequencing Platform"/>
            <person name="Ma L.-J."/>
            <person name="Dead R."/>
            <person name="Young S.K."/>
            <person name="Zeng Q."/>
            <person name="Gargeya S."/>
            <person name="Fitzgerald M."/>
            <person name="Haas B."/>
            <person name="Abouelleil A."/>
            <person name="Alvarado L."/>
            <person name="Arachchi H.M."/>
            <person name="Berlin A."/>
            <person name="Brown A."/>
            <person name="Chapman S.B."/>
            <person name="Chen Z."/>
            <person name="Dunbar C."/>
            <person name="Freedman E."/>
            <person name="Gearin G."/>
            <person name="Gellesch M."/>
            <person name="Goldberg J."/>
            <person name="Griggs A."/>
            <person name="Gujja S."/>
            <person name="Heiman D."/>
            <person name="Howarth C."/>
            <person name="Larson L."/>
            <person name="Lui A."/>
            <person name="MacDonald P.J.P."/>
            <person name="Mehta T."/>
            <person name="Montmayeur A."/>
            <person name="Murphy C."/>
            <person name="Neiman D."/>
            <person name="Pearson M."/>
            <person name="Priest M."/>
            <person name="Roberts A."/>
            <person name="Saif S."/>
            <person name="Shea T."/>
            <person name="Shenoy N."/>
            <person name="Sisk P."/>
            <person name="Stolte C."/>
            <person name="Sykes S."/>
            <person name="Yandava C."/>
            <person name="Wortman J."/>
            <person name="Nusbaum C."/>
            <person name="Birren B."/>
        </authorList>
    </citation>
    <scope>NUCLEOTIDE SEQUENCE</scope>
    <source>
        <strain evidence="7">R3-111a-1</strain>
    </source>
</reference>
<evidence type="ECO:0000256" key="2">
    <source>
        <dbReference type="ARBA" id="ARBA00022630"/>
    </source>
</evidence>
<dbReference type="AlphaFoldDB" id="J3PL76"/>
<dbReference type="RefSeq" id="XP_009230516.1">
    <property type="nucleotide sequence ID" value="XM_009232252.1"/>
</dbReference>
<reference evidence="8" key="5">
    <citation type="submission" date="2018-04" db="UniProtKB">
        <authorList>
            <consortium name="EnsemblFungi"/>
        </authorList>
    </citation>
    <scope>IDENTIFICATION</scope>
    <source>
        <strain evidence="8">R3-111a-1</strain>
    </source>
</reference>
<dbReference type="GO" id="GO:0071949">
    <property type="term" value="F:FAD binding"/>
    <property type="evidence" value="ECO:0007669"/>
    <property type="project" value="InterPro"/>
</dbReference>
<keyword evidence="2" id="KW-0285">Flavoprotein</keyword>
<accession>J3PL76</accession>
<reference evidence="9" key="1">
    <citation type="submission" date="2010-07" db="EMBL/GenBank/DDBJ databases">
        <title>The genome sequence of Gaeumannomyces graminis var. tritici strain R3-111a-1.</title>
        <authorList>
            <consortium name="The Broad Institute Genome Sequencing Platform"/>
            <person name="Ma L.-J."/>
            <person name="Dead R."/>
            <person name="Young S."/>
            <person name="Zeng Q."/>
            <person name="Koehrsen M."/>
            <person name="Alvarado L."/>
            <person name="Berlin A."/>
            <person name="Chapman S.B."/>
            <person name="Chen Z."/>
            <person name="Freedman E."/>
            <person name="Gellesch M."/>
            <person name="Goldberg J."/>
            <person name="Griggs A."/>
            <person name="Gujja S."/>
            <person name="Heilman E.R."/>
            <person name="Heiman D."/>
            <person name="Hepburn T."/>
            <person name="Howarth C."/>
            <person name="Jen D."/>
            <person name="Larson L."/>
            <person name="Mehta T."/>
            <person name="Neiman D."/>
            <person name="Pearson M."/>
            <person name="Roberts A."/>
            <person name="Saif S."/>
            <person name="Shea T."/>
            <person name="Shenoy N."/>
            <person name="Sisk P."/>
            <person name="Stolte C."/>
            <person name="Sykes S."/>
            <person name="Walk T."/>
            <person name="White J."/>
            <person name="Yandava C."/>
            <person name="Haas B."/>
            <person name="Nusbaum C."/>
            <person name="Birren B."/>
        </authorList>
    </citation>
    <scope>NUCLEOTIDE SEQUENCE [LARGE SCALE GENOMIC DNA]</scope>
    <source>
        <strain evidence="9">R3-111a-1</strain>
    </source>
</reference>
<dbReference type="InterPro" id="IPR002938">
    <property type="entry name" value="FAD-bd"/>
</dbReference>
<gene>
    <name evidence="8" type="primary">20354783</name>
    <name evidence="7" type="ORF">GGTG_14325</name>
</gene>